<evidence type="ECO:0000313" key="1">
    <source>
        <dbReference type="EMBL" id="SOX51427.1"/>
    </source>
</evidence>
<gene>
    <name evidence="1" type="ORF">MAAFP003_87</name>
</gene>
<protein>
    <recommendedName>
        <fullName evidence="3">Polyprenyl synthetase</fullName>
    </recommendedName>
</protein>
<accession>A0A2K4Y3V3</accession>
<comment type="caution">
    <text evidence="1">The sequence shown here is derived from an EMBL/GenBank/DDBJ whole genome shotgun (WGS) entry which is preliminary data.</text>
</comment>
<reference evidence="1" key="1">
    <citation type="submission" date="2018-01" db="EMBL/GenBank/DDBJ databases">
        <authorList>
            <consortium name="Urmite Genomes"/>
        </authorList>
    </citation>
    <scope>NUCLEOTIDE SEQUENCE [LARGE SCALE GENOMIC DNA]</scope>
    <source>
        <strain evidence="1">AFP003</strain>
    </source>
</reference>
<dbReference type="AlphaFoldDB" id="A0A2K4Y3V3"/>
<keyword evidence="2" id="KW-1185">Reference proteome</keyword>
<dbReference type="EMBL" id="FXEG02000001">
    <property type="protein sequence ID" value="SOX51427.1"/>
    <property type="molecule type" value="Genomic_DNA"/>
</dbReference>
<proteinExistence type="predicted"/>
<name>A0A2K4Y3V3_9MYCO</name>
<sequence>MRIPAVEPYLGSYADAVYGLKSGFFYFPILQAREWGLAEQSVLEHICVALALGHFHYSWQDKLIDEAISDPIMCLCASEALMASIDLVCDIDPHNTRDYRRMNSEYYARYTAAVLRDLAHRVTPHSYTADELLTLGEKAAPGGTVIRLIGSLTGHEGESDAVVEALILFCAGLQLVDDLGDAAIDAADGNLSWPVTSAIQAYPDLDRTNAEQVDAAVVGSGAEVACLRLATSVFTKVQCRADAISSRALCDLANAWRERTHGRLLTAEARVREFVEI</sequence>
<evidence type="ECO:0000313" key="2">
    <source>
        <dbReference type="Proteomes" id="UP000236318"/>
    </source>
</evidence>
<organism evidence="1 2">
    <name type="scientific">Mycobacterium ahvazicum</name>
    <dbReference type="NCBI Taxonomy" id="1964395"/>
    <lineage>
        <taxon>Bacteria</taxon>
        <taxon>Bacillati</taxon>
        <taxon>Actinomycetota</taxon>
        <taxon>Actinomycetes</taxon>
        <taxon>Mycobacteriales</taxon>
        <taxon>Mycobacteriaceae</taxon>
        <taxon>Mycobacterium</taxon>
        <taxon>Mycobacterium simiae complex</taxon>
    </lineage>
</organism>
<evidence type="ECO:0008006" key="3">
    <source>
        <dbReference type="Google" id="ProtNLM"/>
    </source>
</evidence>
<dbReference type="Proteomes" id="UP000236318">
    <property type="component" value="Unassembled WGS sequence"/>
</dbReference>